<proteinExistence type="inferred from homology"/>
<dbReference type="Proteomes" id="UP001202248">
    <property type="component" value="Unassembled WGS sequence"/>
</dbReference>
<keyword evidence="7" id="KW-0653">Protein transport</keyword>
<keyword evidence="5" id="KW-1133">Transmembrane helix</keyword>
<dbReference type="Pfam" id="PF02472">
    <property type="entry name" value="ExbD"/>
    <property type="match status" value="1"/>
</dbReference>
<evidence type="ECO:0000256" key="2">
    <source>
        <dbReference type="ARBA" id="ARBA00005811"/>
    </source>
</evidence>
<evidence type="ECO:0000256" key="6">
    <source>
        <dbReference type="ARBA" id="ARBA00023136"/>
    </source>
</evidence>
<evidence type="ECO:0000256" key="1">
    <source>
        <dbReference type="ARBA" id="ARBA00004162"/>
    </source>
</evidence>
<keyword evidence="3" id="KW-1003">Cell membrane</keyword>
<dbReference type="EMBL" id="JAKWBL010000001">
    <property type="protein sequence ID" value="MCH5596517.1"/>
    <property type="molecule type" value="Genomic_DNA"/>
</dbReference>
<keyword evidence="4 7" id="KW-0812">Transmembrane</keyword>
<evidence type="ECO:0000256" key="7">
    <source>
        <dbReference type="RuleBase" id="RU003879"/>
    </source>
</evidence>
<dbReference type="RefSeq" id="WP_240825501.1">
    <property type="nucleotide sequence ID" value="NZ_JAKWBL010000001.1"/>
</dbReference>
<keyword evidence="6" id="KW-0472">Membrane</keyword>
<gene>
    <name evidence="8" type="ORF">MKP09_00525</name>
</gene>
<evidence type="ECO:0000256" key="3">
    <source>
        <dbReference type="ARBA" id="ARBA00022475"/>
    </source>
</evidence>
<evidence type="ECO:0000256" key="4">
    <source>
        <dbReference type="ARBA" id="ARBA00022692"/>
    </source>
</evidence>
<dbReference type="PANTHER" id="PTHR30558">
    <property type="entry name" value="EXBD MEMBRANE COMPONENT OF PMF-DRIVEN MACROMOLECULE IMPORT SYSTEM"/>
    <property type="match status" value="1"/>
</dbReference>
<comment type="subcellular location">
    <subcellularLocation>
        <location evidence="1">Cell membrane</location>
        <topology evidence="1">Single-pass membrane protein</topology>
    </subcellularLocation>
    <subcellularLocation>
        <location evidence="7">Cell membrane</location>
        <topology evidence="7">Single-pass type II membrane protein</topology>
    </subcellularLocation>
</comment>
<organism evidence="8 9">
    <name type="scientific">Niabella ginsengisoli</name>
    <dbReference type="NCBI Taxonomy" id="522298"/>
    <lineage>
        <taxon>Bacteria</taxon>
        <taxon>Pseudomonadati</taxon>
        <taxon>Bacteroidota</taxon>
        <taxon>Chitinophagia</taxon>
        <taxon>Chitinophagales</taxon>
        <taxon>Chitinophagaceae</taxon>
        <taxon>Niabella</taxon>
    </lineage>
</organism>
<sequence>MLLSFFDLDYGKSCAAFLNNKYTAMASIDINPTATRPQRGFSTRRKTAALRIDMTPMVDLGFLLITFFIFTATMNEPKAMDLFMPKDDGSPTPTSESGALSIIADKGGSIFYYEGKPSADGGNFKKSSLADIRKKIIDKKRKLLPNIGQMRLAKQRPLLTKPI</sequence>
<dbReference type="InterPro" id="IPR003400">
    <property type="entry name" value="ExbD"/>
</dbReference>
<reference evidence="8 9" key="1">
    <citation type="submission" date="2022-02" db="EMBL/GenBank/DDBJ databases">
        <authorList>
            <person name="Min J."/>
        </authorList>
    </citation>
    <scope>NUCLEOTIDE SEQUENCE [LARGE SCALE GENOMIC DNA]</scope>
    <source>
        <strain evidence="8 9">GR10-1</strain>
    </source>
</reference>
<evidence type="ECO:0000256" key="5">
    <source>
        <dbReference type="ARBA" id="ARBA00022989"/>
    </source>
</evidence>
<comment type="caution">
    <text evidence="8">The sequence shown here is derived from an EMBL/GenBank/DDBJ whole genome shotgun (WGS) entry which is preliminary data.</text>
</comment>
<accession>A0ABS9SDS6</accession>
<comment type="similarity">
    <text evidence="2 7">Belongs to the ExbD/TolR family.</text>
</comment>
<evidence type="ECO:0000313" key="9">
    <source>
        <dbReference type="Proteomes" id="UP001202248"/>
    </source>
</evidence>
<keyword evidence="9" id="KW-1185">Reference proteome</keyword>
<protein>
    <submittedName>
        <fullName evidence="8">Biopolymer transporter ExbD</fullName>
    </submittedName>
</protein>
<keyword evidence="7" id="KW-0813">Transport</keyword>
<evidence type="ECO:0000313" key="8">
    <source>
        <dbReference type="EMBL" id="MCH5596517.1"/>
    </source>
</evidence>
<dbReference type="PANTHER" id="PTHR30558:SF3">
    <property type="entry name" value="BIOPOLYMER TRANSPORT PROTEIN EXBD-RELATED"/>
    <property type="match status" value="1"/>
</dbReference>
<name>A0ABS9SDS6_9BACT</name>